<evidence type="ECO:0000313" key="2">
    <source>
        <dbReference type="Proteomes" id="UP000242791"/>
    </source>
</evidence>
<name>A0A1J9QQ87_9EURO</name>
<gene>
    <name evidence="1" type="ORF">ACJ73_08725</name>
</gene>
<dbReference type="AlphaFoldDB" id="A0A1J9QQ87"/>
<organism evidence="1 2">
    <name type="scientific">Blastomyces percursus</name>
    <dbReference type="NCBI Taxonomy" id="1658174"/>
    <lineage>
        <taxon>Eukaryota</taxon>
        <taxon>Fungi</taxon>
        <taxon>Dikarya</taxon>
        <taxon>Ascomycota</taxon>
        <taxon>Pezizomycotina</taxon>
        <taxon>Eurotiomycetes</taxon>
        <taxon>Eurotiomycetidae</taxon>
        <taxon>Onygenales</taxon>
        <taxon>Ajellomycetaceae</taxon>
        <taxon>Blastomyces</taxon>
    </lineage>
</organism>
<accession>A0A1J9QQ87</accession>
<dbReference type="VEuPathDB" id="FungiDB:ACJ73_08725"/>
<dbReference type="EMBL" id="LGTZ01002160">
    <property type="protein sequence ID" value="OJD18343.1"/>
    <property type="molecule type" value="Genomic_DNA"/>
</dbReference>
<proteinExistence type="predicted"/>
<sequence length="131" mass="15122">MPNLRSFHIGSNYKEPIDFFSLRKIVTLRLPVYCLLACLTSTQVLPRTLERLDVEVVSWVDRRHLTGLMVEYIKRKPAKGDAWALKFISIDSKVGYCSGFELNDVCREKGVKLEYKVEQQVGHVGREAWGY</sequence>
<dbReference type="Proteomes" id="UP000242791">
    <property type="component" value="Unassembled WGS sequence"/>
</dbReference>
<protein>
    <submittedName>
        <fullName evidence="1">Uncharacterized protein</fullName>
    </submittedName>
</protein>
<reference evidence="1 2" key="1">
    <citation type="submission" date="2015-08" db="EMBL/GenBank/DDBJ databases">
        <title>Emmonsia species relationships and genome sequence.</title>
        <authorList>
            <person name="Cuomo C.A."/>
            <person name="Schwartz I.S."/>
            <person name="Kenyon C."/>
            <person name="De Hoog G.S."/>
            <person name="Govender N.P."/>
            <person name="Botha A."/>
            <person name="Moreno L."/>
            <person name="De Vries M."/>
            <person name="Munoz J.F."/>
            <person name="Stielow J.B."/>
        </authorList>
    </citation>
    <scope>NUCLEOTIDE SEQUENCE [LARGE SCALE GENOMIC DNA]</scope>
    <source>
        <strain evidence="1 2">EI222</strain>
    </source>
</reference>
<evidence type="ECO:0000313" key="1">
    <source>
        <dbReference type="EMBL" id="OJD18343.1"/>
    </source>
</evidence>
<comment type="caution">
    <text evidence="1">The sequence shown here is derived from an EMBL/GenBank/DDBJ whole genome shotgun (WGS) entry which is preliminary data.</text>
</comment>
<keyword evidence="2" id="KW-1185">Reference proteome</keyword>